<evidence type="ECO:0000259" key="3">
    <source>
        <dbReference type="PROSITE" id="PS51736"/>
    </source>
</evidence>
<dbReference type="InterPro" id="IPR036162">
    <property type="entry name" value="Resolvase-like_N_sf"/>
</dbReference>
<dbReference type="SUPFAM" id="SSF88659">
    <property type="entry name" value="Sigma3 and sigma4 domains of RNA polymerase sigma factors"/>
    <property type="match status" value="1"/>
</dbReference>
<dbReference type="Pfam" id="PF00239">
    <property type="entry name" value="Resolvase"/>
    <property type="match status" value="1"/>
</dbReference>
<dbReference type="Proteomes" id="UP001652397">
    <property type="component" value="Unassembled WGS sequence"/>
</dbReference>
<dbReference type="InterPro" id="IPR050639">
    <property type="entry name" value="SSR_resolvase"/>
</dbReference>
<gene>
    <name evidence="4" type="ORF">OCV66_09620</name>
</gene>
<dbReference type="InterPro" id="IPR006119">
    <property type="entry name" value="Resolv_N"/>
</dbReference>
<protein>
    <submittedName>
        <fullName evidence="4">Recombinase family protein</fullName>
    </submittedName>
</protein>
<evidence type="ECO:0000313" key="4">
    <source>
        <dbReference type="EMBL" id="MCU6789342.1"/>
    </source>
</evidence>
<dbReference type="CDD" id="cd03768">
    <property type="entry name" value="SR_ResInv"/>
    <property type="match status" value="1"/>
</dbReference>
<dbReference type="EMBL" id="JAOQJE010000007">
    <property type="protein sequence ID" value="MCU6789342.1"/>
    <property type="molecule type" value="Genomic_DNA"/>
</dbReference>
<evidence type="ECO:0000313" key="5">
    <source>
        <dbReference type="Proteomes" id="UP001652397"/>
    </source>
</evidence>
<proteinExistence type="predicted"/>
<evidence type="ECO:0000256" key="2">
    <source>
        <dbReference type="ARBA" id="ARBA00023172"/>
    </source>
</evidence>
<organism evidence="4 5">
    <name type="scientific">Agathobaculum ammoniilyticum</name>
    <dbReference type="NCBI Taxonomy" id="2981778"/>
    <lineage>
        <taxon>Bacteria</taxon>
        <taxon>Bacillati</taxon>
        <taxon>Bacillota</taxon>
        <taxon>Clostridia</taxon>
        <taxon>Eubacteriales</taxon>
        <taxon>Butyricicoccaceae</taxon>
        <taxon>Agathobaculum</taxon>
    </lineage>
</organism>
<dbReference type="Gene3D" id="3.40.50.1390">
    <property type="entry name" value="Resolvase, N-terminal catalytic domain"/>
    <property type="match status" value="1"/>
</dbReference>
<dbReference type="SMART" id="SM00857">
    <property type="entry name" value="Resolvase"/>
    <property type="match status" value="1"/>
</dbReference>
<feature type="domain" description="Resolvase/invertase-type recombinase catalytic" evidence="3">
    <location>
        <begin position="8"/>
        <end position="148"/>
    </location>
</feature>
<dbReference type="Gene3D" id="1.10.10.60">
    <property type="entry name" value="Homeodomain-like"/>
    <property type="match status" value="1"/>
</dbReference>
<comment type="caution">
    <text evidence="4">The sequence shown here is derived from an EMBL/GenBank/DDBJ whole genome shotgun (WGS) entry which is preliminary data.</text>
</comment>
<evidence type="ECO:0000256" key="1">
    <source>
        <dbReference type="ARBA" id="ARBA00023125"/>
    </source>
</evidence>
<dbReference type="RefSeq" id="WP_147574200.1">
    <property type="nucleotide sequence ID" value="NZ_JAOQJE010000007.1"/>
</dbReference>
<dbReference type="PANTHER" id="PTHR30461:SF2">
    <property type="entry name" value="SERINE RECOMBINASE PINE-RELATED"/>
    <property type="match status" value="1"/>
</dbReference>
<dbReference type="PANTHER" id="PTHR30461">
    <property type="entry name" value="DNA-INVERTASE FROM LAMBDOID PROPHAGE"/>
    <property type="match status" value="1"/>
</dbReference>
<dbReference type="PROSITE" id="PS51736">
    <property type="entry name" value="RECOMBINASES_3"/>
    <property type="match status" value="1"/>
</dbReference>
<reference evidence="4 5" key="1">
    <citation type="journal article" date="2021" name="ISME Commun">
        <title>Automated analysis of genomic sequences facilitates high-throughput and comprehensive description of bacteria.</title>
        <authorList>
            <person name="Hitch T.C.A."/>
        </authorList>
    </citation>
    <scope>NUCLEOTIDE SEQUENCE [LARGE SCALE GENOMIC DNA]</scope>
    <source>
        <strain evidence="4 5">Sanger_34</strain>
    </source>
</reference>
<keyword evidence="5" id="KW-1185">Reference proteome</keyword>
<keyword evidence="1" id="KW-0238">DNA-binding</keyword>
<dbReference type="SUPFAM" id="SSF53041">
    <property type="entry name" value="Resolvase-like"/>
    <property type="match status" value="1"/>
</dbReference>
<sequence length="204" mass="23138">MGNEKNNITHGYARCSTSEEKQDIDRQVRELKAAGAQKIWLEYEHGDAANKEQQALMLETAKPGDTIITLEVPRLARSVKQLCDIIDIVRDKHLRLIIQGSITMDCRTDHPDPMTEAFLQIAGVFAQLELAMIRARVKSGMENARAKGKHIGRPETTLDSIPDKFMRYYALYRAQNLSVAELARLAGVSRPTVYKYIQLIEKRI</sequence>
<dbReference type="InterPro" id="IPR013324">
    <property type="entry name" value="RNA_pol_sigma_r3/r4-like"/>
</dbReference>
<accession>A0ABT2U5W0</accession>
<keyword evidence="2" id="KW-0233">DNA recombination</keyword>
<name>A0ABT2U5W0_9FIRM</name>